<keyword evidence="3" id="KW-0862">Zinc</keyword>
<keyword evidence="1" id="KW-0479">Metal-binding</keyword>
<evidence type="ECO:0000256" key="2">
    <source>
        <dbReference type="ARBA" id="ARBA00022771"/>
    </source>
</evidence>
<dbReference type="AlphaFoldDB" id="A0A8T1X694"/>
<dbReference type="PANTHER" id="PTHR43102:SF2">
    <property type="entry name" value="GAF DOMAIN-CONTAINING PROTEIN"/>
    <property type="match status" value="1"/>
</dbReference>
<keyword evidence="8" id="KW-1185">Reference proteome</keyword>
<proteinExistence type="predicted"/>
<dbReference type="CDD" id="cd00065">
    <property type="entry name" value="FYVE_like_SF"/>
    <property type="match status" value="1"/>
</dbReference>
<evidence type="ECO:0000256" key="1">
    <source>
        <dbReference type="ARBA" id="ARBA00022723"/>
    </source>
</evidence>
<dbReference type="Pfam" id="PF01590">
    <property type="entry name" value="GAF"/>
    <property type="match status" value="1"/>
</dbReference>
<dbReference type="InterPro" id="IPR000306">
    <property type="entry name" value="Znf_FYVE"/>
</dbReference>
<reference evidence="7" key="1">
    <citation type="submission" date="2021-02" db="EMBL/GenBank/DDBJ databases">
        <authorList>
            <person name="Palmer J.M."/>
        </authorList>
    </citation>
    <scope>NUCLEOTIDE SEQUENCE</scope>
    <source>
        <strain evidence="7">SCRP23</strain>
    </source>
</reference>
<sequence>MAESYYQGSNRGSIRSSDFHSSNTSAASPVSARYALLSASSINALVTDRELFSTAASVVPKLRALLEHRRDVGRSSTWRPSATGRHLPPHWVVRKKQYGAEFSEFDRTKLPSARSIHGPNWRQRTTQSPDIRHSMIEPRTSLYAHDAFLGNPTHCEVQQWPLNDCNVSYAVTAQVTLSCRLDEAMTMLFSHDMLQFDASMSALFGGRKYKHGDLLVSREFRKSLHTVLATDYGESYSAWDDEDLSDLSQPGWIALQSVVLRSRRSLNPVAAAKRGSRRQRLCFAAYSQLSSTANEAFYVMKTLQKPTHDQFVRRRGEHVAHQALRDGVDNIAAGYHLTGSYSDLSGHQTRVVMTAYVTTPSSLEPSKLPQQRSRFWTMGHPAPPASSSRRNFVAAATNAEAKYVVNLLAVATLSFAQLVRRRRLGYQTILHMPSQATVQEHKCSICQKNFGLLRPERFCQLCANTVCRECSRKFDVEPVARKVRRNRICFNCVANVDASVFQQEGPLMNTPLTLDVAESARTENESTVCPFPLVASGKPFVIRDTAKDAQLCRLRIVRDIGVRFFSGFPIKSPDGAVVACLCTVDACAREKISLEDLAAMHALSKLASDLFEEEVNPYTPRSHA</sequence>
<evidence type="ECO:0000256" key="3">
    <source>
        <dbReference type="ARBA" id="ARBA00022833"/>
    </source>
</evidence>
<feature type="region of interest" description="Disordered" evidence="5">
    <location>
        <begin position="1"/>
        <end position="22"/>
    </location>
</feature>
<comment type="caution">
    <text evidence="7">The sequence shown here is derived from an EMBL/GenBank/DDBJ whole genome shotgun (WGS) entry which is preliminary data.</text>
</comment>
<dbReference type="OrthoDB" id="303614at2759"/>
<organism evidence="7 8">
    <name type="scientific">Phytophthora boehmeriae</name>
    <dbReference type="NCBI Taxonomy" id="109152"/>
    <lineage>
        <taxon>Eukaryota</taxon>
        <taxon>Sar</taxon>
        <taxon>Stramenopiles</taxon>
        <taxon>Oomycota</taxon>
        <taxon>Peronosporomycetes</taxon>
        <taxon>Peronosporales</taxon>
        <taxon>Peronosporaceae</taxon>
        <taxon>Phytophthora</taxon>
    </lineage>
</organism>
<dbReference type="InterPro" id="IPR017455">
    <property type="entry name" value="Znf_FYVE-rel"/>
</dbReference>
<accession>A0A8T1X694</accession>
<evidence type="ECO:0000256" key="4">
    <source>
        <dbReference type="PROSITE-ProRule" id="PRU00091"/>
    </source>
</evidence>
<evidence type="ECO:0000313" key="7">
    <source>
        <dbReference type="EMBL" id="KAG7400854.1"/>
    </source>
</evidence>
<gene>
    <name evidence="7" type="ORF">PHYBOEH_004065</name>
</gene>
<dbReference type="PANTHER" id="PTHR43102">
    <property type="entry name" value="SLR1143 PROTEIN"/>
    <property type="match status" value="1"/>
</dbReference>
<evidence type="ECO:0000259" key="6">
    <source>
        <dbReference type="PROSITE" id="PS50178"/>
    </source>
</evidence>
<dbReference type="EMBL" id="JAGDFL010000022">
    <property type="protein sequence ID" value="KAG7400854.1"/>
    <property type="molecule type" value="Genomic_DNA"/>
</dbReference>
<dbReference type="GO" id="GO:0008270">
    <property type="term" value="F:zinc ion binding"/>
    <property type="evidence" value="ECO:0007669"/>
    <property type="project" value="UniProtKB-KW"/>
</dbReference>
<dbReference type="Pfam" id="PF01363">
    <property type="entry name" value="FYVE"/>
    <property type="match status" value="1"/>
</dbReference>
<evidence type="ECO:0000313" key="8">
    <source>
        <dbReference type="Proteomes" id="UP000693981"/>
    </source>
</evidence>
<dbReference type="PROSITE" id="PS50178">
    <property type="entry name" value="ZF_FYVE"/>
    <property type="match status" value="1"/>
</dbReference>
<feature type="domain" description="FYVE-type" evidence="6">
    <location>
        <begin position="437"/>
        <end position="497"/>
    </location>
</feature>
<dbReference type="InterPro" id="IPR003018">
    <property type="entry name" value="GAF"/>
</dbReference>
<protein>
    <recommendedName>
        <fullName evidence="6">FYVE-type domain-containing protein</fullName>
    </recommendedName>
</protein>
<name>A0A8T1X694_9STRA</name>
<keyword evidence="2 4" id="KW-0863">Zinc-finger</keyword>
<evidence type="ECO:0000256" key="5">
    <source>
        <dbReference type="SAM" id="MobiDB-lite"/>
    </source>
</evidence>
<dbReference type="Proteomes" id="UP000693981">
    <property type="component" value="Unassembled WGS sequence"/>
</dbReference>